<dbReference type="STRING" id="3880.A0A072TQ18"/>
<reference evidence="4" key="4">
    <citation type="journal article" date="2018" name="Nat. Plants">
        <title>Whole-genome landscape of Medicago truncatula symbiotic genes.</title>
        <authorList>
            <person name="Pecrix Y."/>
            <person name="Gamas P."/>
            <person name="Carrere S."/>
        </authorList>
    </citation>
    <scope>NUCLEOTIDE SEQUENCE</scope>
    <source>
        <tissue evidence="4">Leaves</tissue>
    </source>
</reference>
<evidence type="ECO:0000313" key="6">
    <source>
        <dbReference type="Proteomes" id="UP000002051"/>
    </source>
</evidence>
<dbReference type="InterPro" id="IPR044095">
    <property type="entry name" value="ADCK2_dom"/>
</dbReference>
<dbReference type="EnsemblPlants" id="KEH19609">
    <property type="protein sequence ID" value="KEH19609"/>
    <property type="gene ID" value="MTR_8g464860"/>
</dbReference>
<keyword evidence="1" id="KW-1133">Transmembrane helix</keyword>
<keyword evidence="1" id="KW-0472">Membrane</keyword>
<dbReference type="OrthoDB" id="1290869at2759"/>
<evidence type="ECO:0000313" key="4">
    <source>
        <dbReference type="EMBL" id="RHN40976.1"/>
    </source>
</evidence>
<evidence type="ECO:0000259" key="2">
    <source>
        <dbReference type="Pfam" id="PF03109"/>
    </source>
</evidence>
<dbReference type="InterPro" id="IPR052402">
    <property type="entry name" value="ADCK_kinase"/>
</dbReference>
<gene>
    <name evidence="5" type="primary">25502578</name>
    <name evidence="3" type="ordered locus">MTR_8g464860</name>
    <name evidence="4" type="ORF">MtrunA17_Chr8g0360981</name>
</gene>
<accession>A0A072TQ18</accession>
<reference evidence="3 6" key="1">
    <citation type="journal article" date="2011" name="Nature">
        <title>The Medicago genome provides insight into the evolution of rhizobial symbioses.</title>
        <authorList>
            <person name="Young N.D."/>
            <person name="Debelle F."/>
            <person name="Oldroyd G.E."/>
            <person name="Geurts R."/>
            <person name="Cannon S.B."/>
            <person name="Udvardi M.K."/>
            <person name="Benedito V.A."/>
            <person name="Mayer K.F."/>
            <person name="Gouzy J."/>
            <person name="Schoof H."/>
            <person name="Van de Peer Y."/>
            <person name="Proost S."/>
            <person name="Cook D.R."/>
            <person name="Meyers B.C."/>
            <person name="Spannagl M."/>
            <person name="Cheung F."/>
            <person name="De Mita S."/>
            <person name="Krishnakumar V."/>
            <person name="Gundlach H."/>
            <person name="Zhou S."/>
            <person name="Mudge J."/>
            <person name="Bharti A.K."/>
            <person name="Murray J.D."/>
            <person name="Naoumkina M.A."/>
            <person name="Rosen B."/>
            <person name="Silverstein K.A."/>
            <person name="Tang H."/>
            <person name="Rombauts S."/>
            <person name="Zhao P.X."/>
            <person name="Zhou P."/>
            <person name="Barbe V."/>
            <person name="Bardou P."/>
            <person name="Bechner M."/>
            <person name="Bellec A."/>
            <person name="Berger A."/>
            <person name="Berges H."/>
            <person name="Bidwell S."/>
            <person name="Bisseling T."/>
            <person name="Choisne N."/>
            <person name="Couloux A."/>
            <person name="Denny R."/>
            <person name="Deshpande S."/>
            <person name="Dai X."/>
            <person name="Doyle J.J."/>
            <person name="Dudez A.M."/>
            <person name="Farmer A.D."/>
            <person name="Fouteau S."/>
            <person name="Franken C."/>
            <person name="Gibelin C."/>
            <person name="Gish J."/>
            <person name="Goldstein S."/>
            <person name="Gonzalez A.J."/>
            <person name="Green P.J."/>
            <person name="Hallab A."/>
            <person name="Hartog M."/>
            <person name="Hua A."/>
            <person name="Humphray S.J."/>
            <person name="Jeong D.H."/>
            <person name="Jing Y."/>
            <person name="Jocker A."/>
            <person name="Kenton S.M."/>
            <person name="Kim D.J."/>
            <person name="Klee K."/>
            <person name="Lai H."/>
            <person name="Lang C."/>
            <person name="Lin S."/>
            <person name="Macmil S.L."/>
            <person name="Magdelenat G."/>
            <person name="Matthews L."/>
            <person name="McCorrison J."/>
            <person name="Monaghan E.L."/>
            <person name="Mun J.H."/>
            <person name="Najar F.Z."/>
            <person name="Nicholson C."/>
            <person name="Noirot C."/>
            <person name="O'Bleness M."/>
            <person name="Paule C.R."/>
            <person name="Poulain J."/>
            <person name="Prion F."/>
            <person name="Qin B."/>
            <person name="Qu C."/>
            <person name="Retzel E.F."/>
            <person name="Riddle C."/>
            <person name="Sallet E."/>
            <person name="Samain S."/>
            <person name="Samson N."/>
            <person name="Sanders I."/>
            <person name="Saurat O."/>
            <person name="Scarpelli C."/>
            <person name="Schiex T."/>
            <person name="Segurens B."/>
            <person name="Severin A.J."/>
            <person name="Sherrier D.J."/>
            <person name="Shi R."/>
            <person name="Sims S."/>
            <person name="Singer S.R."/>
            <person name="Sinharoy S."/>
            <person name="Sterck L."/>
            <person name="Viollet A."/>
            <person name="Wang B.B."/>
            <person name="Wang K."/>
            <person name="Wang M."/>
            <person name="Wang X."/>
            <person name="Warfsmann J."/>
            <person name="Weissenbach J."/>
            <person name="White D.D."/>
            <person name="White J.D."/>
            <person name="Wiley G.B."/>
            <person name="Wincker P."/>
            <person name="Xing Y."/>
            <person name="Yang L."/>
            <person name="Yao Z."/>
            <person name="Ying F."/>
            <person name="Zhai J."/>
            <person name="Zhou L."/>
            <person name="Zuber A."/>
            <person name="Denarie J."/>
            <person name="Dixon R.A."/>
            <person name="May G.D."/>
            <person name="Schwartz D.C."/>
            <person name="Rogers J."/>
            <person name="Quetier F."/>
            <person name="Town C.D."/>
            <person name="Roe B.A."/>
        </authorList>
    </citation>
    <scope>NUCLEOTIDE SEQUENCE [LARGE SCALE GENOMIC DNA]</scope>
    <source>
        <strain evidence="3">A17</strain>
        <strain evidence="5 6">cv. Jemalong A17</strain>
    </source>
</reference>
<dbReference type="Proteomes" id="UP000265566">
    <property type="component" value="Chromosome 8"/>
</dbReference>
<protein>
    <submittedName>
        <fullName evidence="4">Putative cadmium-transporting ATPase</fullName>
        <ecNumber evidence="4">3.6.3.46</ecNumber>
    </submittedName>
    <submittedName>
        <fullName evidence="3">Serine/Threonine-kinase abkC-like protein, putative</fullName>
    </submittedName>
</protein>
<reference evidence="5" key="3">
    <citation type="submission" date="2015-04" db="UniProtKB">
        <authorList>
            <consortium name="EnsemblPlants"/>
        </authorList>
    </citation>
    <scope>IDENTIFICATION</scope>
    <source>
        <strain evidence="5">cv. Jemalong A17</strain>
    </source>
</reference>
<keyword evidence="1" id="KW-0812">Transmembrane</keyword>
<dbReference type="EMBL" id="CM001224">
    <property type="protein sequence ID" value="KEH19609.1"/>
    <property type="molecule type" value="Genomic_DNA"/>
</dbReference>
<dbReference type="PANTHER" id="PTHR45890">
    <property type="entry name" value="AARF DOMAIN CONTAINING KINASE 2 (PREDICTED)"/>
    <property type="match status" value="1"/>
</dbReference>
<feature type="transmembrane region" description="Helical" evidence="1">
    <location>
        <begin position="178"/>
        <end position="199"/>
    </location>
</feature>
<name>A0A072TQ18_MEDTR</name>
<evidence type="ECO:0000313" key="3">
    <source>
        <dbReference type="EMBL" id="KEH19609.1"/>
    </source>
</evidence>
<dbReference type="AlphaFoldDB" id="A0A072TQ18"/>
<keyword evidence="6" id="KW-1185">Reference proteome</keyword>
<evidence type="ECO:0000313" key="5">
    <source>
        <dbReference type="EnsemblPlants" id="KEH19609"/>
    </source>
</evidence>
<dbReference type="GO" id="GO:0016787">
    <property type="term" value="F:hydrolase activity"/>
    <property type="evidence" value="ECO:0007669"/>
    <property type="project" value="UniProtKB-KW"/>
</dbReference>
<sequence length="622" mass="70804">MSRLLASGNVRRFVHSFHRKQNNGNLEGFHPIGIPYTTYKFFSYYAVVQKGQTPFMLYKTKVKLLMNGSARNLYTIPSNNAKYQHGQVLWNMMRFHKGPALPPVGQIARAVSLAMVKSNFVIHGMIAVIVSAWTQGKLAEAEAFPTRDLLYLHAQDGRVYLTSVLLDALEMVALFLRALYLLVLFSPCIAMAPLVHYFGIQFRKTWIRVVHHTLAKAGPAFIKWGQWAATRPDLFPRDLCDELAEFQTKAPSHSFSYSRKCIETAFGRKLNEIFEKFEEEPVASGSIAQVHRATLKYKYPGQQIKPVVVAVKVRHPGVTEAIRRDFFIINLVSKITSIVPNLKWLRLDESIQQFAVFMMSQVDLSREAAHLNRFIYNFRRSKDVSFPIPLYPLVHPSVLVETYEQGESVLHFVEDLEGHEHIKSSLAHIGTHALLKMLLVDNFIHADMHPGNILVRMEKKKSPPAVQLFKSKPHVIFLDVGMTTELSKRERECLLEFFKAVALQDGRGVAECTLRLSKQQNCPDPKSFIEEVDKSFKLWRSSEGEAVHSGDRMQHLLEHVRQCKVNIDGNICAVIVTTLVLEGWQRRLDPDYDMLHALQTLLFKADLAEESLSYAIEGPVAP</sequence>
<dbReference type="PANTHER" id="PTHR45890:SF7">
    <property type="entry name" value="OS07G0558000 PROTEIN"/>
    <property type="match status" value="1"/>
</dbReference>
<dbReference type="EMBL" id="PSQE01000008">
    <property type="protein sequence ID" value="RHN40976.1"/>
    <property type="molecule type" value="Genomic_DNA"/>
</dbReference>
<dbReference type="CDD" id="cd13971">
    <property type="entry name" value="ADCK2-like"/>
    <property type="match status" value="1"/>
</dbReference>
<feature type="domain" description="ABC1 atypical kinase-like" evidence="2">
    <location>
        <begin position="247"/>
        <end position="511"/>
    </location>
</feature>
<dbReference type="Gramene" id="rna47235">
    <property type="protein sequence ID" value="RHN40976.1"/>
    <property type="gene ID" value="gene47235"/>
</dbReference>
<dbReference type="HOGENOM" id="CLU_006533_6_2_1"/>
<dbReference type="EC" id="3.6.3.46" evidence="4"/>
<proteinExistence type="predicted"/>
<organism evidence="3 6">
    <name type="scientific">Medicago truncatula</name>
    <name type="common">Barrel medic</name>
    <name type="synonym">Medicago tribuloides</name>
    <dbReference type="NCBI Taxonomy" id="3880"/>
    <lineage>
        <taxon>Eukaryota</taxon>
        <taxon>Viridiplantae</taxon>
        <taxon>Streptophyta</taxon>
        <taxon>Embryophyta</taxon>
        <taxon>Tracheophyta</taxon>
        <taxon>Spermatophyta</taxon>
        <taxon>Magnoliopsida</taxon>
        <taxon>eudicotyledons</taxon>
        <taxon>Gunneridae</taxon>
        <taxon>Pentapetalae</taxon>
        <taxon>rosids</taxon>
        <taxon>fabids</taxon>
        <taxon>Fabales</taxon>
        <taxon>Fabaceae</taxon>
        <taxon>Papilionoideae</taxon>
        <taxon>50 kb inversion clade</taxon>
        <taxon>NPAAA clade</taxon>
        <taxon>Hologalegina</taxon>
        <taxon>IRL clade</taxon>
        <taxon>Trifolieae</taxon>
        <taxon>Medicago</taxon>
    </lineage>
</organism>
<dbReference type="InterPro" id="IPR011009">
    <property type="entry name" value="Kinase-like_dom_sf"/>
</dbReference>
<reference evidence="3 6" key="2">
    <citation type="journal article" date="2014" name="BMC Genomics">
        <title>An improved genome release (version Mt4.0) for the model legume Medicago truncatula.</title>
        <authorList>
            <person name="Tang H."/>
            <person name="Krishnakumar V."/>
            <person name="Bidwell S."/>
            <person name="Rosen B."/>
            <person name="Chan A."/>
            <person name="Zhou S."/>
            <person name="Gentzbittel L."/>
            <person name="Childs K.L."/>
            <person name="Yandell M."/>
            <person name="Gundlach H."/>
            <person name="Mayer K.F."/>
            <person name="Schwartz D.C."/>
            <person name="Town C.D."/>
        </authorList>
    </citation>
    <scope>GENOME REANNOTATION</scope>
    <source>
        <strain evidence="3">A17</strain>
        <strain evidence="5 6">cv. Jemalong A17</strain>
    </source>
</reference>
<dbReference type="InterPro" id="IPR004147">
    <property type="entry name" value="ABC1_dom"/>
</dbReference>
<keyword evidence="4" id="KW-0378">Hydrolase</keyword>
<dbReference type="Proteomes" id="UP000002051">
    <property type="component" value="Chromosome 8"/>
</dbReference>
<dbReference type="SUPFAM" id="SSF56112">
    <property type="entry name" value="Protein kinase-like (PK-like)"/>
    <property type="match status" value="1"/>
</dbReference>
<evidence type="ECO:0000256" key="1">
    <source>
        <dbReference type="SAM" id="Phobius"/>
    </source>
</evidence>
<dbReference type="KEGG" id="mtr:25502578"/>
<dbReference type="Pfam" id="PF03109">
    <property type="entry name" value="ABC1"/>
    <property type="match status" value="1"/>
</dbReference>